<feature type="region of interest" description="Disordered" evidence="1">
    <location>
        <begin position="309"/>
        <end position="337"/>
    </location>
</feature>
<comment type="caution">
    <text evidence="2">The sequence shown here is derived from an EMBL/GenBank/DDBJ whole genome shotgun (WGS) entry which is preliminary data.</text>
</comment>
<name>A0A016SYJ8_9BILA</name>
<organism evidence="2 3">
    <name type="scientific">Ancylostoma ceylanicum</name>
    <dbReference type="NCBI Taxonomy" id="53326"/>
    <lineage>
        <taxon>Eukaryota</taxon>
        <taxon>Metazoa</taxon>
        <taxon>Ecdysozoa</taxon>
        <taxon>Nematoda</taxon>
        <taxon>Chromadorea</taxon>
        <taxon>Rhabditida</taxon>
        <taxon>Rhabditina</taxon>
        <taxon>Rhabditomorpha</taxon>
        <taxon>Strongyloidea</taxon>
        <taxon>Ancylostomatidae</taxon>
        <taxon>Ancylostomatinae</taxon>
        <taxon>Ancylostoma</taxon>
    </lineage>
</organism>
<proteinExistence type="predicted"/>
<dbReference type="OrthoDB" id="5854472at2759"/>
<evidence type="ECO:0000256" key="1">
    <source>
        <dbReference type="SAM" id="MobiDB-lite"/>
    </source>
</evidence>
<evidence type="ECO:0000313" key="3">
    <source>
        <dbReference type="Proteomes" id="UP000024635"/>
    </source>
</evidence>
<dbReference type="Proteomes" id="UP000024635">
    <property type="component" value="Unassembled WGS sequence"/>
</dbReference>
<dbReference type="AlphaFoldDB" id="A0A016SYJ8"/>
<evidence type="ECO:0000313" key="2">
    <source>
        <dbReference type="EMBL" id="EYB95520.1"/>
    </source>
</evidence>
<protein>
    <submittedName>
        <fullName evidence="2">Uncharacterized protein</fullName>
    </submittedName>
</protein>
<accession>A0A016SYJ8</accession>
<reference evidence="3" key="1">
    <citation type="journal article" date="2015" name="Nat. Genet.">
        <title>The genome and transcriptome of the zoonotic hookworm Ancylostoma ceylanicum identify infection-specific gene families.</title>
        <authorList>
            <person name="Schwarz E.M."/>
            <person name="Hu Y."/>
            <person name="Antoshechkin I."/>
            <person name="Miller M.M."/>
            <person name="Sternberg P.W."/>
            <person name="Aroian R.V."/>
        </authorList>
    </citation>
    <scope>NUCLEOTIDE SEQUENCE</scope>
    <source>
        <strain evidence="3">HY135</strain>
    </source>
</reference>
<sequence>MDDSQGSPTVKSELLTGEDAPFSAHQLLVSSNNTHLTYDCEREIQILERDIRQQKESSVNAKTAITFEQLRKIHNLGKLLGPQKELFFDRICRAADIQRASLKNRLKQNKEKFEPPTLTSYRTCYQEPGTPGEGAPCLMTPHWQPISQFNGGEELERKLNYLSTPTLHSLVQVSTTEVPRTPSSSTAELAPVLRPGSVSEEDLKLPAERSLDLMQLGFSFEEVKQIADLFDQYKEIIKPHNPGLTLNQAMTQFANLISISVPENLKLIAHTFNLLEMGYSRQEVARLLAKERRRPIMDVIELDIKPKRSRTASIAETNGDAAHETNGNQSDDEVPSS</sequence>
<gene>
    <name evidence="2" type="primary">Acey_s0159.g3311</name>
    <name evidence="2" type="synonym">Acey-Y42G9A.1</name>
    <name evidence="2" type="ORF">Y032_0159g3311</name>
</gene>
<keyword evidence="3" id="KW-1185">Reference proteome</keyword>
<dbReference type="EMBL" id="JARK01001495">
    <property type="protein sequence ID" value="EYB95520.1"/>
    <property type="molecule type" value="Genomic_DNA"/>
</dbReference>